<proteinExistence type="predicted"/>
<reference evidence="1 2" key="1">
    <citation type="submission" date="2023-10" db="EMBL/GenBank/DDBJ databases">
        <title>Chromosome-scale genome assembly provides insights into flower coloration mechanisms of Canna indica.</title>
        <authorList>
            <person name="Li C."/>
        </authorList>
    </citation>
    <scope>NUCLEOTIDE SEQUENCE [LARGE SCALE GENOMIC DNA]</scope>
    <source>
        <tissue evidence="1">Flower</tissue>
    </source>
</reference>
<evidence type="ECO:0000313" key="2">
    <source>
        <dbReference type="Proteomes" id="UP001327560"/>
    </source>
</evidence>
<gene>
    <name evidence="1" type="ORF">Cni_G23020</name>
</gene>
<dbReference type="AlphaFoldDB" id="A0AAQ3KTN0"/>
<protein>
    <recommendedName>
        <fullName evidence="3">Endonuclease/exonuclease/phosphatase</fullName>
    </recommendedName>
</protein>
<dbReference type="PANTHER" id="PTHR33710">
    <property type="entry name" value="BNAC02G09200D PROTEIN"/>
    <property type="match status" value="1"/>
</dbReference>
<accession>A0AAQ3KTN0</accession>
<dbReference type="EMBL" id="CP136896">
    <property type="protein sequence ID" value="WOL14240.1"/>
    <property type="molecule type" value="Genomic_DNA"/>
</dbReference>
<dbReference type="SUPFAM" id="SSF56219">
    <property type="entry name" value="DNase I-like"/>
    <property type="match status" value="1"/>
</dbReference>
<sequence>MVMVRLDKAYANGDWLTRYSRTQVIHLSKMASDHRPILIDARRYGMQGRRNRSFVFELYWFEYKDICDKVKEAWKFESSNGLKMDEFERNLFKLGRELTEISKTQIGSLEKSLKITMGNWRF</sequence>
<organism evidence="1 2">
    <name type="scientific">Canna indica</name>
    <name type="common">Indian-shot</name>
    <dbReference type="NCBI Taxonomy" id="4628"/>
    <lineage>
        <taxon>Eukaryota</taxon>
        <taxon>Viridiplantae</taxon>
        <taxon>Streptophyta</taxon>
        <taxon>Embryophyta</taxon>
        <taxon>Tracheophyta</taxon>
        <taxon>Spermatophyta</taxon>
        <taxon>Magnoliopsida</taxon>
        <taxon>Liliopsida</taxon>
        <taxon>Zingiberales</taxon>
        <taxon>Cannaceae</taxon>
        <taxon>Canna</taxon>
    </lineage>
</organism>
<evidence type="ECO:0000313" key="1">
    <source>
        <dbReference type="EMBL" id="WOL14240.1"/>
    </source>
</evidence>
<evidence type="ECO:0008006" key="3">
    <source>
        <dbReference type="Google" id="ProtNLM"/>
    </source>
</evidence>
<dbReference type="Proteomes" id="UP001327560">
    <property type="component" value="Chromosome 7"/>
</dbReference>
<dbReference type="PANTHER" id="PTHR33710:SF62">
    <property type="entry name" value="DUF4283 DOMAIN PROTEIN"/>
    <property type="match status" value="1"/>
</dbReference>
<keyword evidence="2" id="KW-1185">Reference proteome</keyword>
<name>A0AAQ3KTN0_9LILI</name>
<dbReference type="InterPro" id="IPR036691">
    <property type="entry name" value="Endo/exonu/phosph_ase_sf"/>
</dbReference>